<dbReference type="Proteomes" id="UP000618818">
    <property type="component" value="Unassembled WGS sequence"/>
</dbReference>
<keyword evidence="3" id="KW-1185">Reference proteome</keyword>
<evidence type="ECO:0000256" key="1">
    <source>
        <dbReference type="SAM" id="MobiDB-lite"/>
    </source>
</evidence>
<sequence length="135" mass="14505">MASTRPAWLTATVAVWIGTALLFALAFPVAVALDSVLDRVKPMYDDRAEMLWLQSQNVQVTGQSVPVELSPGESVEVAGETFTASPGVTVEVRADEPRLPCVRVHDEHGDVSEWACLDPDSPPVDPDPAEPEPVS</sequence>
<accession>A0ABR8NI36</accession>
<evidence type="ECO:0000313" key="3">
    <source>
        <dbReference type="Proteomes" id="UP000618818"/>
    </source>
</evidence>
<name>A0ABR8NI36_9ACTN</name>
<gene>
    <name evidence="2" type="ORF">IEZ26_19450</name>
</gene>
<dbReference type="EMBL" id="JACXYZ010000003">
    <property type="protein sequence ID" value="MBD3926805.1"/>
    <property type="molecule type" value="Genomic_DNA"/>
</dbReference>
<protein>
    <submittedName>
        <fullName evidence="2">Uncharacterized protein</fullName>
    </submittedName>
</protein>
<evidence type="ECO:0000313" key="2">
    <source>
        <dbReference type="EMBL" id="MBD3926805.1"/>
    </source>
</evidence>
<comment type="caution">
    <text evidence="2">The sequence shown here is derived from an EMBL/GenBank/DDBJ whole genome shotgun (WGS) entry which is preliminary data.</text>
</comment>
<organism evidence="2 3">
    <name type="scientific">Nocardioides cavernae</name>
    <dbReference type="NCBI Taxonomy" id="1921566"/>
    <lineage>
        <taxon>Bacteria</taxon>
        <taxon>Bacillati</taxon>
        <taxon>Actinomycetota</taxon>
        <taxon>Actinomycetes</taxon>
        <taxon>Propionibacteriales</taxon>
        <taxon>Nocardioidaceae</taxon>
        <taxon>Nocardioides</taxon>
    </lineage>
</organism>
<proteinExistence type="predicted"/>
<reference evidence="2 3" key="1">
    <citation type="submission" date="2020-09" db="EMBL/GenBank/DDBJ databases">
        <title>novel species in genus Nocardioides.</title>
        <authorList>
            <person name="Zhang G."/>
        </authorList>
    </citation>
    <scope>NUCLEOTIDE SEQUENCE [LARGE SCALE GENOMIC DNA]</scope>
    <source>
        <strain evidence="2 3">KCTC 39551</strain>
    </source>
</reference>
<dbReference type="RefSeq" id="WP_191196637.1">
    <property type="nucleotide sequence ID" value="NZ_JACXYZ010000003.1"/>
</dbReference>
<feature type="region of interest" description="Disordered" evidence="1">
    <location>
        <begin position="113"/>
        <end position="135"/>
    </location>
</feature>